<accession>A0A9N7THY5</accession>
<dbReference type="InterPro" id="IPR000020">
    <property type="entry name" value="Anaphylatoxin/fibulin"/>
</dbReference>
<reference evidence="6" key="1">
    <citation type="submission" date="2020-03" db="EMBL/GenBank/DDBJ databases">
        <authorList>
            <person name="Weist P."/>
        </authorList>
    </citation>
    <scope>NUCLEOTIDE SEQUENCE</scope>
</reference>
<organism evidence="6 7">
    <name type="scientific">Pleuronectes platessa</name>
    <name type="common">European plaice</name>
    <dbReference type="NCBI Taxonomy" id="8262"/>
    <lineage>
        <taxon>Eukaryota</taxon>
        <taxon>Metazoa</taxon>
        <taxon>Chordata</taxon>
        <taxon>Craniata</taxon>
        <taxon>Vertebrata</taxon>
        <taxon>Euteleostomi</taxon>
        <taxon>Actinopterygii</taxon>
        <taxon>Neopterygii</taxon>
        <taxon>Teleostei</taxon>
        <taxon>Neoteleostei</taxon>
        <taxon>Acanthomorphata</taxon>
        <taxon>Carangaria</taxon>
        <taxon>Pleuronectiformes</taxon>
        <taxon>Pleuronectoidei</taxon>
        <taxon>Pleuronectidae</taxon>
        <taxon>Pleuronectes</taxon>
    </lineage>
</organism>
<keyword evidence="3" id="KW-1015">Disulfide bond</keyword>
<dbReference type="SMART" id="SM00104">
    <property type="entry name" value="ANATO"/>
    <property type="match status" value="1"/>
</dbReference>
<comment type="caution">
    <text evidence="6">The sequence shown here is derived from an EMBL/GenBank/DDBJ whole genome shotgun (WGS) entry which is preliminary data.</text>
</comment>
<evidence type="ECO:0000256" key="3">
    <source>
        <dbReference type="ARBA" id="ARBA00023157"/>
    </source>
</evidence>
<feature type="signal peptide" evidence="4">
    <location>
        <begin position="1"/>
        <end position="17"/>
    </location>
</feature>
<evidence type="ECO:0000313" key="7">
    <source>
        <dbReference type="Proteomes" id="UP001153269"/>
    </source>
</evidence>
<dbReference type="PROSITE" id="PS01178">
    <property type="entry name" value="ANAPHYLATOXIN_2"/>
    <property type="match status" value="1"/>
</dbReference>
<feature type="chain" id="PRO_5040143948" description="Anaphylatoxin-like domain-containing protein" evidence="4">
    <location>
        <begin position="18"/>
        <end position="115"/>
    </location>
</feature>
<sequence length="115" mass="12559">MAQWALLLFSLCGALQAQESQHPTILKCCQEGRAGALREQDCTTLPFISSSHTCRIAQERCCEATVVDESCGKGVQLARSQGACETAFFKGDLRQKRVSKVALYPDVNILTSTFS</sequence>
<keyword evidence="7" id="KW-1185">Reference proteome</keyword>
<evidence type="ECO:0000256" key="2">
    <source>
        <dbReference type="ARBA" id="ARBA00022525"/>
    </source>
</evidence>
<comment type="subcellular location">
    <subcellularLocation>
        <location evidence="1">Secreted</location>
    </subcellularLocation>
</comment>
<dbReference type="GO" id="GO:0005576">
    <property type="term" value="C:extracellular region"/>
    <property type="evidence" value="ECO:0007669"/>
    <property type="project" value="UniProtKB-SubCell"/>
</dbReference>
<gene>
    <name evidence="6" type="ORF">PLEPLA_LOCUS65</name>
</gene>
<keyword evidence="4" id="KW-0732">Signal</keyword>
<dbReference type="EMBL" id="CADEAL010000001">
    <property type="protein sequence ID" value="CAB1412374.1"/>
    <property type="molecule type" value="Genomic_DNA"/>
</dbReference>
<feature type="domain" description="Anaphylatoxin-like" evidence="5">
    <location>
        <begin position="28"/>
        <end position="62"/>
    </location>
</feature>
<evidence type="ECO:0000259" key="5">
    <source>
        <dbReference type="PROSITE" id="PS01178"/>
    </source>
</evidence>
<protein>
    <recommendedName>
        <fullName evidence="5">Anaphylatoxin-like domain-containing protein</fullName>
    </recommendedName>
</protein>
<evidence type="ECO:0000256" key="1">
    <source>
        <dbReference type="ARBA" id="ARBA00004613"/>
    </source>
</evidence>
<dbReference type="PROSITE" id="PS01177">
    <property type="entry name" value="ANAPHYLATOXIN_1"/>
    <property type="match status" value="1"/>
</dbReference>
<keyword evidence="2" id="KW-0964">Secreted</keyword>
<evidence type="ECO:0000256" key="4">
    <source>
        <dbReference type="SAM" id="SignalP"/>
    </source>
</evidence>
<dbReference type="AlphaFoldDB" id="A0A9N7THY5"/>
<evidence type="ECO:0000313" key="6">
    <source>
        <dbReference type="EMBL" id="CAB1412374.1"/>
    </source>
</evidence>
<dbReference type="Proteomes" id="UP001153269">
    <property type="component" value="Unassembled WGS sequence"/>
</dbReference>
<proteinExistence type="predicted"/>
<name>A0A9N7THY5_PLEPL</name>